<dbReference type="OrthoDB" id="3854560at2"/>
<evidence type="ECO:0000313" key="2">
    <source>
        <dbReference type="Proteomes" id="UP000286931"/>
    </source>
</evidence>
<name>A0A401YHD6_9ACTN</name>
<reference evidence="1 2" key="1">
    <citation type="submission" date="2018-12" db="EMBL/GenBank/DDBJ databases">
        <title>Draft genome sequence of Embleya hyalina NBRC 13850T.</title>
        <authorList>
            <person name="Komaki H."/>
            <person name="Hosoyama A."/>
            <person name="Kimura A."/>
            <person name="Ichikawa N."/>
            <person name="Tamura T."/>
        </authorList>
    </citation>
    <scope>NUCLEOTIDE SEQUENCE [LARGE SCALE GENOMIC DNA]</scope>
    <source>
        <strain evidence="1 2">NBRC 13850</strain>
    </source>
</reference>
<sequence length="143" mass="14744">MSSRIPIPPVGKPSASLTVDLGPFVKESGAVADRLRHLSEARLKAPLTARQEGVPSRAGAALALAQCLADLAAAVEGEPRREVPDLGVFVVGDQIAVTSGDLAAALEPLAEEHPLGLDDGEPATAGDVVRRAREMVRELAAAI</sequence>
<organism evidence="1 2">
    <name type="scientific">Embleya hyalina</name>
    <dbReference type="NCBI Taxonomy" id="516124"/>
    <lineage>
        <taxon>Bacteria</taxon>
        <taxon>Bacillati</taxon>
        <taxon>Actinomycetota</taxon>
        <taxon>Actinomycetes</taxon>
        <taxon>Kitasatosporales</taxon>
        <taxon>Streptomycetaceae</taxon>
        <taxon>Embleya</taxon>
    </lineage>
</organism>
<dbReference type="RefSeq" id="WP_126636268.1">
    <property type="nucleotide sequence ID" value="NZ_BIFH01000015.1"/>
</dbReference>
<dbReference type="AlphaFoldDB" id="A0A401YHD6"/>
<dbReference type="Proteomes" id="UP000286931">
    <property type="component" value="Unassembled WGS sequence"/>
</dbReference>
<accession>A0A401YHD6</accession>
<evidence type="ECO:0000313" key="1">
    <source>
        <dbReference type="EMBL" id="GCD94036.1"/>
    </source>
</evidence>
<protein>
    <submittedName>
        <fullName evidence="1">Uncharacterized protein</fullName>
    </submittedName>
</protein>
<dbReference type="EMBL" id="BIFH01000015">
    <property type="protein sequence ID" value="GCD94036.1"/>
    <property type="molecule type" value="Genomic_DNA"/>
</dbReference>
<proteinExistence type="predicted"/>
<gene>
    <name evidence="1" type="ORF">EHYA_01692</name>
</gene>
<comment type="caution">
    <text evidence="1">The sequence shown here is derived from an EMBL/GenBank/DDBJ whole genome shotgun (WGS) entry which is preliminary data.</text>
</comment>
<keyword evidence="2" id="KW-1185">Reference proteome</keyword>